<dbReference type="RefSeq" id="WP_011969535.1">
    <property type="nucleotide sequence ID" value="NC_009620.1"/>
</dbReference>
<dbReference type="Gene3D" id="3.30.1340.30">
    <property type="match status" value="1"/>
</dbReference>
<dbReference type="InterPro" id="IPR047800">
    <property type="entry name" value="SWFGD_dom"/>
</dbReference>
<evidence type="ECO:0000259" key="2">
    <source>
        <dbReference type="PROSITE" id="PS50914"/>
    </source>
</evidence>
<dbReference type="PROSITE" id="PS50914">
    <property type="entry name" value="BON"/>
    <property type="match status" value="1"/>
</dbReference>
<dbReference type="OrthoDB" id="680465at2"/>
<sequence length="231" mass="25723">MAGKKSWSRDVYEHYPESDRRWRARSYEDERRRDPAEGSRLVGDENSEYFPGAEPGRAGAFRGTGKTHSRWNGERDYGPDTFGGGGYHGDDDYGHRYRHGGRGIEGRGFLERASDEVSSWFGDEDAERRRMQDQHRGKGPKGYTRSDTRIQEDVSDRLSDEGMLDASGIAVSVANGEVQLSGLVDSKWAKRRAENCADAVSGVKHVQNNLRVRPSGGAPGWNAGNTDRNIA</sequence>
<evidence type="ECO:0000313" key="4">
    <source>
        <dbReference type="Proteomes" id="UP000001108"/>
    </source>
</evidence>
<accession>A6UGD3</accession>
<name>A6UGD3_SINMW</name>
<gene>
    <name evidence="3" type="ordered locus">Smed_3903</name>
</gene>
<evidence type="ECO:0000313" key="3">
    <source>
        <dbReference type="EMBL" id="ABR62713.1"/>
    </source>
</evidence>
<reference evidence="3 4" key="2">
    <citation type="journal article" date="2010" name="Stand. Genomic Sci.">
        <title>Complete genome sequence of the Medicago microsymbiont Ensifer (Sinorhizobium) medicae strain WSM419.</title>
        <authorList>
            <person name="Reeve W."/>
            <person name="Chain P."/>
            <person name="O'Hara G."/>
            <person name="Ardley J."/>
            <person name="Nandesena K."/>
            <person name="Brau L."/>
            <person name="Tiwari R."/>
            <person name="Malfatti S."/>
            <person name="Kiss H."/>
            <person name="Lapidus A."/>
            <person name="Copeland A."/>
            <person name="Nolan M."/>
            <person name="Land M."/>
            <person name="Hauser L."/>
            <person name="Chang Y.J."/>
            <person name="Ivanova N."/>
            <person name="Mavromatis K."/>
            <person name="Markowitz V."/>
            <person name="Kyrpides N."/>
            <person name="Gollagher M."/>
            <person name="Yates R."/>
            <person name="Dilworth M."/>
            <person name="Howieson J."/>
        </authorList>
    </citation>
    <scope>NUCLEOTIDE SEQUENCE [LARGE SCALE GENOMIC DNA]</scope>
    <source>
        <strain evidence="3 4">WSM419</strain>
        <plasmid evidence="4">Plasmid pSMED01</plasmid>
    </source>
</reference>
<feature type="region of interest" description="Disordered" evidence="1">
    <location>
        <begin position="1"/>
        <end position="78"/>
    </location>
</feature>
<dbReference type="NCBIfam" id="NF033157">
    <property type="entry name" value="SWFGD_domain"/>
    <property type="match status" value="1"/>
</dbReference>
<protein>
    <submittedName>
        <fullName evidence="3">Transport-associated</fullName>
    </submittedName>
</protein>
<dbReference type="SMART" id="SM00749">
    <property type="entry name" value="BON"/>
    <property type="match status" value="1"/>
</dbReference>
<feature type="compositionally biased region" description="Basic and acidic residues" evidence="1">
    <location>
        <begin position="126"/>
        <end position="136"/>
    </location>
</feature>
<dbReference type="PANTHER" id="PTHR34606">
    <property type="entry name" value="BON DOMAIN-CONTAINING PROTEIN"/>
    <property type="match status" value="1"/>
</dbReference>
<organism evidence="3 4">
    <name type="scientific">Sinorhizobium medicae (strain WSM419)</name>
    <name type="common">Ensifer medicae</name>
    <dbReference type="NCBI Taxonomy" id="366394"/>
    <lineage>
        <taxon>Bacteria</taxon>
        <taxon>Pseudomonadati</taxon>
        <taxon>Pseudomonadota</taxon>
        <taxon>Alphaproteobacteria</taxon>
        <taxon>Hyphomicrobiales</taxon>
        <taxon>Rhizobiaceae</taxon>
        <taxon>Sinorhizobium/Ensifer group</taxon>
        <taxon>Sinorhizobium</taxon>
    </lineage>
</organism>
<dbReference type="Pfam" id="PF04972">
    <property type="entry name" value="BON"/>
    <property type="match status" value="1"/>
</dbReference>
<reference evidence="4" key="1">
    <citation type="submission" date="2007-06" db="EMBL/GenBank/DDBJ databases">
        <title>Complete sequence of Sinorhizobium medicae WSM419 plasmid pSMED01.</title>
        <authorList>
            <consortium name="US DOE Joint Genome Institute"/>
            <person name="Copeland A."/>
            <person name="Lucas S."/>
            <person name="Lapidus A."/>
            <person name="Barry K."/>
            <person name="Glavina del Rio T."/>
            <person name="Dalin E."/>
            <person name="Tice H."/>
            <person name="Pitluck S."/>
            <person name="Chain P."/>
            <person name="Malfatti S."/>
            <person name="Shin M."/>
            <person name="Vergez L."/>
            <person name="Schmutz J."/>
            <person name="Larimer F."/>
            <person name="Land M."/>
            <person name="Hauser L."/>
            <person name="Kyrpides N."/>
            <person name="Mikhailova N."/>
            <person name="Reeve W.G."/>
            <person name="Richardson P."/>
        </authorList>
    </citation>
    <scope>NUCLEOTIDE SEQUENCE [LARGE SCALE GENOMIC DNA]</scope>
    <source>
        <strain evidence="4">WSM419</strain>
        <plasmid evidence="4">Plasmid pSMED01</plasmid>
    </source>
</reference>
<dbReference type="KEGG" id="smd:Smed_3903"/>
<dbReference type="HOGENOM" id="CLU_085056_0_0_5"/>
<dbReference type="PANTHER" id="PTHR34606:SF15">
    <property type="entry name" value="BON DOMAIN-CONTAINING PROTEIN"/>
    <property type="match status" value="1"/>
</dbReference>
<dbReference type="InterPro" id="IPR014004">
    <property type="entry name" value="Transpt-assoc_nodulatn_dom_bac"/>
</dbReference>
<evidence type="ECO:0000256" key="1">
    <source>
        <dbReference type="SAM" id="MobiDB-lite"/>
    </source>
</evidence>
<geneLocation type="plasmid" evidence="3 4">
    <name>pSMED01</name>
</geneLocation>
<dbReference type="InterPro" id="IPR051686">
    <property type="entry name" value="Lipoprotein_DolP"/>
</dbReference>
<dbReference type="AlphaFoldDB" id="A6UGD3"/>
<dbReference type="PATRIC" id="fig|366394.8.peg.348"/>
<dbReference type="EMBL" id="CP000739">
    <property type="protein sequence ID" value="ABR62713.1"/>
    <property type="molecule type" value="Genomic_DNA"/>
</dbReference>
<dbReference type="Proteomes" id="UP000001108">
    <property type="component" value="Plasmid pSMED01"/>
</dbReference>
<keyword evidence="3" id="KW-0614">Plasmid</keyword>
<dbReference type="GeneID" id="61612453"/>
<dbReference type="InterPro" id="IPR007055">
    <property type="entry name" value="BON_dom"/>
</dbReference>
<feature type="compositionally biased region" description="Basic and acidic residues" evidence="1">
    <location>
        <begin position="7"/>
        <end position="37"/>
    </location>
</feature>
<feature type="compositionally biased region" description="Basic and acidic residues" evidence="1">
    <location>
        <begin position="144"/>
        <end position="160"/>
    </location>
</feature>
<proteinExistence type="predicted"/>
<feature type="region of interest" description="Disordered" evidence="1">
    <location>
        <begin position="210"/>
        <end position="231"/>
    </location>
</feature>
<feature type="domain" description="BON" evidence="2">
    <location>
        <begin position="146"/>
        <end position="214"/>
    </location>
</feature>
<feature type="region of interest" description="Disordered" evidence="1">
    <location>
        <begin position="121"/>
        <end position="161"/>
    </location>
</feature>